<reference evidence="2" key="1">
    <citation type="submission" date="2015-12" db="EMBL/GenBank/DDBJ databases">
        <title>Update maize B73 reference genome by single molecule sequencing technologies.</title>
        <authorList>
            <consortium name="Maize Genome Sequencing Project"/>
            <person name="Ware D."/>
        </authorList>
    </citation>
    <scope>NUCLEOTIDE SEQUENCE [LARGE SCALE GENOMIC DNA]</scope>
    <source>
        <tissue evidence="2">Seedling</tissue>
    </source>
</reference>
<feature type="domain" description="Uroporphyrinogen decarboxylase (URO-D)" evidence="1">
    <location>
        <begin position="32"/>
        <end position="65"/>
    </location>
</feature>
<dbReference type="EMBL" id="CM007647">
    <property type="protein sequence ID" value="ONL94657.1"/>
    <property type="molecule type" value="Genomic_DNA"/>
</dbReference>
<dbReference type="Gene3D" id="3.20.20.210">
    <property type="match status" value="1"/>
</dbReference>
<evidence type="ECO:0000259" key="1">
    <source>
        <dbReference type="Pfam" id="PF01208"/>
    </source>
</evidence>
<dbReference type="Pfam" id="PF01208">
    <property type="entry name" value="URO-D"/>
    <property type="match status" value="1"/>
</dbReference>
<dbReference type="STRING" id="4577.A0A1D6JRU3"/>
<dbReference type="EMBL" id="CM007647">
    <property type="protein sequence ID" value="ONL94656.1"/>
    <property type="molecule type" value="Genomic_DNA"/>
</dbReference>
<dbReference type="AlphaFoldDB" id="A0A1D6JRU3"/>
<dbReference type="InParanoid" id="A0A1D6JRU3"/>
<sequence length="115" mass="12746">MERLISVGADLIVRSLLVAELVMFSSCAEEPLLVRAARGEDGIPHWMMRQAGRYMAEYQASAKGKLTFGHQVRGASSCEVLRWDFDLKVQGDAYGVDVRYRDNKTGQHVGTGSEP</sequence>
<dbReference type="InterPro" id="IPR000257">
    <property type="entry name" value="Uroporphyrinogen_deCOase"/>
</dbReference>
<accession>A0A1D6JRU3</accession>
<evidence type="ECO:0000313" key="2">
    <source>
        <dbReference type="EMBL" id="ONL94655.1"/>
    </source>
</evidence>
<organism evidence="2">
    <name type="scientific">Zea mays</name>
    <name type="common">Maize</name>
    <dbReference type="NCBI Taxonomy" id="4577"/>
    <lineage>
        <taxon>Eukaryota</taxon>
        <taxon>Viridiplantae</taxon>
        <taxon>Streptophyta</taxon>
        <taxon>Embryophyta</taxon>
        <taxon>Tracheophyta</taxon>
        <taxon>Spermatophyta</taxon>
        <taxon>Magnoliopsida</taxon>
        <taxon>Liliopsida</taxon>
        <taxon>Poales</taxon>
        <taxon>Poaceae</taxon>
        <taxon>PACMAD clade</taxon>
        <taxon>Panicoideae</taxon>
        <taxon>Andropogonodae</taxon>
        <taxon>Andropogoneae</taxon>
        <taxon>Tripsacinae</taxon>
        <taxon>Zea</taxon>
    </lineage>
</organism>
<gene>
    <name evidence="2" type="ORF">ZEAMMB73_Zm00001d028083</name>
</gene>
<proteinExistence type="predicted"/>
<name>A0A1D6JRU3_MAIZE</name>
<dbReference type="EMBL" id="CM007647">
    <property type="protein sequence ID" value="ONL94655.1"/>
    <property type="molecule type" value="Genomic_DNA"/>
</dbReference>
<protein>
    <recommendedName>
        <fullName evidence="1">Uroporphyrinogen decarboxylase (URO-D) domain-containing protein</fullName>
    </recommendedName>
</protein>
<dbReference type="GO" id="GO:0004853">
    <property type="term" value="F:uroporphyrinogen decarboxylase activity"/>
    <property type="evidence" value="ECO:0007669"/>
    <property type="project" value="InterPro"/>
</dbReference>
<dbReference type="SUPFAM" id="SSF51726">
    <property type="entry name" value="UROD/MetE-like"/>
    <property type="match status" value="1"/>
</dbReference>
<dbReference type="InterPro" id="IPR038071">
    <property type="entry name" value="UROD/MetE-like_sf"/>
</dbReference>
<dbReference type="GO" id="GO:0006779">
    <property type="term" value="P:porphyrin-containing compound biosynthetic process"/>
    <property type="evidence" value="ECO:0007669"/>
    <property type="project" value="InterPro"/>
</dbReference>